<evidence type="ECO:0000313" key="1">
    <source>
        <dbReference type="EMBL" id="CAB4730613.1"/>
    </source>
</evidence>
<protein>
    <submittedName>
        <fullName evidence="1">Unannotated protein</fullName>
    </submittedName>
</protein>
<dbReference type="EMBL" id="CAFBMH010000118">
    <property type="protein sequence ID" value="CAB4926799.1"/>
    <property type="molecule type" value="Genomic_DNA"/>
</dbReference>
<dbReference type="EMBL" id="CAEZYR010000010">
    <property type="protein sequence ID" value="CAB4730613.1"/>
    <property type="molecule type" value="Genomic_DNA"/>
</dbReference>
<sequence>MSVDADRLRHLNEIKLRALVRRHLDAPIELVSVAAGSSAVLRAGDELWLHPAGEPERALGRALVLLARYSPAVLHLVLDDESPLDARRAAVFNRPVKVWRVDGAVLVPVVAGVVTSPADPPVGEATRLLVEMLEAADVDVVVEHGLIIGEVRGLEVARVRVDADGRTNLDIGVGRFDQEAAALIHGDKPTAVALADAASLVRSLRAPDAAPHPVNRLARERWLRSQVLADPALVGLGELGAISPPVARRNVKDPAPAAAIGIGPGGEIVLVICTVGIDLDWVPIAADLVLRERPERIVTVLPSRDLLSVQHELASLLPVPVHFVTLEGDWPV</sequence>
<accession>A0A6J6S7D4</accession>
<dbReference type="AlphaFoldDB" id="A0A6J6S7D4"/>
<reference evidence="1" key="1">
    <citation type="submission" date="2020-05" db="EMBL/GenBank/DDBJ databases">
        <authorList>
            <person name="Chiriac C."/>
            <person name="Salcher M."/>
            <person name="Ghai R."/>
            <person name="Kavagutti S V."/>
        </authorList>
    </citation>
    <scope>NUCLEOTIDE SEQUENCE</scope>
</reference>
<gene>
    <name evidence="1" type="ORF">UFOPK2754_00452</name>
    <name evidence="2" type="ORF">UFOPK3543_02417</name>
</gene>
<proteinExistence type="predicted"/>
<name>A0A6J6S7D4_9ZZZZ</name>
<organism evidence="1">
    <name type="scientific">freshwater metagenome</name>
    <dbReference type="NCBI Taxonomy" id="449393"/>
    <lineage>
        <taxon>unclassified sequences</taxon>
        <taxon>metagenomes</taxon>
        <taxon>ecological metagenomes</taxon>
    </lineage>
</organism>
<evidence type="ECO:0000313" key="2">
    <source>
        <dbReference type="EMBL" id="CAB4926799.1"/>
    </source>
</evidence>